<feature type="transmembrane region" description="Helical" evidence="8">
    <location>
        <begin position="306"/>
        <end position="326"/>
    </location>
</feature>
<evidence type="ECO:0000256" key="1">
    <source>
        <dbReference type="ARBA" id="ARBA00004651"/>
    </source>
</evidence>
<dbReference type="PANTHER" id="PTHR30472:SF70">
    <property type="entry name" value="MOLYBDATE IMPORT SYSTEM PERMEASE PROTEIN MOLB"/>
    <property type="match status" value="1"/>
</dbReference>
<dbReference type="GO" id="GO:0005886">
    <property type="term" value="C:plasma membrane"/>
    <property type="evidence" value="ECO:0007669"/>
    <property type="project" value="UniProtKB-SubCell"/>
</dbReference>
<protein>
    <submittedName>
        <fullName evidence="9">Iron ABC transporter permease</fullName>
    </submittedName>
</protein>
<dbReference type="InterPro" id="IPR000522">
    <property type="entry name" value="ABC_transptr_permease_BtuC"/>
</dbReference>
<feature type="transmembrane region" description="Helical" evidence="8">
    <location>
        <begin position="169"/>
        <end position="192"/>
    </location>
</feature>
<name>A0AAJ1IFK4_9SPIO</name>
<evidence type="ECO:0000256" key="7">
    <source>
        <dbReference type="ARBA" id="ARBA00023136"/>
    </source>
</evidence>
<comment type="similarity">
    <text evidence="2">Belongs to the binding-protein-dependent transport system permease family. FecCD subfamily.</text>
</comment>
<organism evidence="9 10">
    <name type="scientific">Candidatus Thalassospirochaeta sargassi</name>
    <dbReference type="NCBI Taxonomy" id="3119039"/>
    <lineage>
        <taxon>Bacteria</taxon>
        <taxon>Pseudomonadati</taxon>
        <taxon>Spirochaetota</taxon>
        <taxon>Spirochaetia</taxon>
        <taxon>Spirochaetales</taxon>
        <taxon>Spirochaetaceae</taxon>
        <taxon>Candidatus Thalassospirochaeta</taxon>
    </lineage>
</organism>
<keyword evidence="5 8" id="KW-0812">Transmembrane</keyword>
<comment type="caution">
    <text evidence="9">The sequence shown here is derived from an EMBL/GenBank/DDBJ whole genome shotgun (WGS) entry which is preliminary data.</text>
</comment>
<keyword evidence="6 8" id="KW-1133">Transmembrane helix</keyword>
<dbReference type="Gene3D" id="1.10.3470.10">
    <property type="entry name" value="ABC transporter involved in vitamin B12 uptake, BtuC"/>
    <property type="match status" value="1"/>
</dbReference>
<dbReference type="GO" id="GO:0033214">
    <property type="term" value="P:siderophore-iron import into cell"/>
    <property type="evidence" value="ECO:0007669"/>
    <property type="project" value="TreeGrafter"/>
</dbReference>
<feature type="transmembrane region" description="Helical" evidence="8">
    <location>
        <begin position="257"/>
        <end position="286"/>
    </location>
</feature>
<dbReference type="PANTHER" id="PTHR30472">
    <property type="entry name" value="FERRIC ENTEROBACTIN TRANSPORT SYSTEM PERMEASE PROTEIN"/>
    <property type="match status" value="1"/>
</dbReference>
<gene>
    <name evidence="9" type="ORF">PQJ61_10755</name>
</gene>
<evidence type="ECO:0000313" key="10">
    <source>
        <dbReference type="Proteomes" id="UP001221217"/>
    </source>
</evidence>
<evidence type="ECO:0000256" key="8">
    <source>
        <dbReference type="SAM" id="Phobius"/>
    </source>
</evidence>
<sequence>MTDTVKKTSALSTLNGKSRSNKWEFALVIAISLISLFVLFTTSLAVGRYSIPFDYTLKILFSKIFFIEKVWGDIQEAVVFNLRLPRSTAAVLIGAALSLSGATYQSIFKNPLVSPDLLGVSGGACVGAAIAILMSAGSTIIQLGAFAGGLIAVGITVSIPTLIRNTSTIILVLSGIVISSLMSSIISIIKFVADTDTQLAEITYWLMGSFASISFIQMLPVLPTIIIPVVIILLMRYRLNVLSLGDMEAKSLGINLGYTRGIFILCSTLITAGCVSLSGTIGWVGLVIPHTARMIIGADNKRMLPVTMIFGGIFMLAIDILSRTITSAELRLGILTGIIGAPFFLFILFKQKEQLK</sequence>
<dbReference type="Proteomes" id="UP001221217">
    <property type="component" value="Unassembled WGS sequence"/>
</dbReference>
<evidence type="ECO:0000256" key="4">
    <source>
        <dbReference type="ARBA" id="ARBA00022475"/>
    </source>
</evidence>
<feature type="transmembrane region" description="Helical" evidence="8">
    <location>
        <begin position="119"/>
        <end position="136"/>
    </location>
</feature>
<evidence type="ECO:0000256" key="2">
    <source>
        <dbReference type="ARBA" id="ARBA00007935"/>
    </source>
</evidence>
<keyword evidence="7 8" id="KW-0472">Membrane</keyword>
<evidence type="ECO:0000256" key="3">
    <source>
        <dbReference type="ARBA" id="ARBA00022448"/>
    </source>
</evidence>
<dbReference type="CDD" id="cd06550">
    <property type="entry name" value="TM_ABC_iron-siderophores_like"/>
    <property type="match status" value="1"/>
</dbReference>
<comment type="subcellular location">
    <subcellularLocation>
        <location evidence="1">Cell membrane</location>
        <topology evidence="1">Multi-pass membrane protein</topology>
    </subcellularLocation>
</comment>
<dbReference type="Pfam" id="PF01032">
    <property type="entry name" value="FecCD"/>
    <property type="match status" value="1"/>
</dbReference>
<evidence type="ECO:0000256" key="5">
    <source>
        <dbReference type="ARBA" id="ARBA00022692"/>
    </source>
</evidence>
<feature type="transmembrane region" description="Helical" evidence="8">
    <location>
        <begin position="332"/>
        <end position="349"/>
    </location>
</feature>
<evidence type="ECO:0000313" key="9">
    <source>
        <dbReference type="EMBL" id="MDC7227229.1"/>
    </source>
</evidence>
<dbReference type="InterPro" id="IPR037294">
    <property type="entry name" value="ABC_BtuC-like"/>
</dbReference>
<accession>A0AAJ1IFK4</accession>
<feature type="transmembrane region" description="Helical" evidence="8">
    <location>
        <begin position="89"/>
        <end position="107"/>
    </location>
</feature>
<feature type="transmembrane region" description="Helical" evidence="8">
    <location>
        <begin position="143"/>
        <end position="163"/>
    </location>
</feature>
<dbReference type="AlphaFoldDB" id="A0AAJ1IFK4"/>
<proteinExistence type="inferred from homology"/>
<evidence type="ECO:0000256" key="6">
    <source>
        <dbReference type="ARBA" id="ARBA00022989"/>
    </source>
</evidence>
<feature type="transmembrane region" description="Helical" evidence="8">
    <location>
        <begin position="25"/>
        <end position="46"/>
    </location>
</feature>
<keyword evidence="4" id="KW-1003">Cell membrane</keyword>
<reference evidence="9 10" key="1">
    <citation type="submission" date="2022-12" db="EMBL/GenBank/DDBJ databases">
        <title>Metagenome assembled genome from gulf of manar.</title>
        <authorList>
            <person name="Kohli P."/>
            <person name="Pk S."/>
            <person name="Venkata Ramana C."/>
            <person name="Sasikala C."/>
        </authorList>
    </citation>
    <scope>NUCLEOTIDE SEQUENCE [LARGE SCALE GENOMIC DNA]</scope>
    <source>
        <strain evidence="9">JB008</strain>
    </source>
</reference>
<feature type="transmembrane region" description="Helical" evidence="8">
    <location>
        <begin position="204"/>
        <end position="237"/>
    </location>
</feature>
<keyword evidence="3" id="KW-0813">Transport</keyword>
<dbReference type="FunFam" id="1.10.3470.10:FF:000001">
    <property type="entry name" value="Vitamin B12 ABC transporter permease BtuC"/>
    <property type="match status" value="1"/>
</dbReference>
<dbReference type="EMBL" id="JAQQAL010000023">
    <property type="protein sequence ID" value="MDC7227229.1"/>
    <property type="molecule type" value="Genomic_DNA"/>
</dbReference>
<dbReference type="GO" id="GO:0022857">
    <property type="term" value="F:transmembrane transporter activity"/>
    <property type="evidence" value="ECO:0007669"/>
    <property type="project" value="InterPro"/>
</dbReference>
<dbReference type="SUPFAM" id="SSF81345">
    <property type="entry name" value="ABC transporter involved in vitamin B12 uptake, BtuC"/>
    <property type="match status" value="1"/>
</dbReference>